<feature type="signal peptide" evidence="2">
    <location>
        <begin position="1"/>
        <end position="26"/>
    </location>
</feature>
<dbReference type="PANTHER" id="PTHR42928">
    <property type="entry name" value="TRICARBOXYLATE-BINDING PROTEIN"/>
    <property type="match status" value="1"/>
</dbReference>
<dbReference type="Gene3D" id="3.40.190.150">
    <property type="entry name" value="Bordetella uptake gene, domain 1"/>
    <property type="match status" value="1"/>
</dbReference>
<evidence type="ECO:0000313" key="3">
    <source>
        <dbReference type="EMBL" id="MEJ8812979.1"/>
    </source>
</evidence>
<dbReference type="InterPro" id="IPR042100">
    <property type="entry name" value="Bug_dom1"/>
</dbReference>
<sequence>MHDTTRRRALCALAAASFAFAGAASAQDSTRWPDRPLRIVIPTPPGGALDGTARLIAERLAASLGQPVVVDNRAGANGAIAYGAVAKAPPDGYTMVLTLSSLVLTSLMVKSPGYTLQELTTVSLVAMLPNSFAVARHVPASNLREFIAWARNRKEGVDYGTSGPGSSANILGSMFAQQAGINMVHVPFKGEAPAVQAALGGQIAVVIGAAGTLAAQAQAGQMKLLAVALPNRLKDFPDVPTFGELGYPAVSLSGWSVMAVPSGTPKPIVDRLSSEITRIVQTPEISARIFAYGFQPEGGSSDAARRFVQEETTRWTDAIKATGITME</sequence>
<name>A0ABU8VH34_9BURK</name>
<comment type="caution">
    <text evidence="3">The sequence shown here is derived from an EMBL/GenBank/DDBJ whole genome shotgun (WGS) entry which is preliminary data.</text>
</comment>
<dbReference type="EMBL" id="JBBKZU010000007">
    <property type="protein sequence ID" value="MEJ8812979.1"/>
    <property type="molecule type" value="Genomic_DNA"/>
</dbReference>
<evidence type="ECO:0000256" key="1">
    <source>
        <dbReference type="ARBA" id="ARBA00006987"/>
    </source>
</evidence>
<organism evidence="3 4">
    <name type="scientific">Variovorax ureilyticus</name>
    <dbReference type="NCBI Taxonomy" id="1836198"/>
    <lineage>
        <taxon>Bacteria</taxon>
        <taxon>Pseudomonadati</taxon>
        <taxon>Pseudomonadota</taxon>
        <taxon>Betaproteobacteria</taxon>
        <taxon>Burkholderiales</taxon>
        <taxon>Comamonadaceae</taxon>
        <taxon>Variovorax</taxon>
    </lineage>
</organism>
<dbReference type="SUPFAM" id="SSF53850">
    <property type="entry name" value="Periplasmic binding protein-like II"/>
    <property type="match status" value="1"/>
</dbReference>
<dbReference type="Pfam" id="PF03401">
    <property type="entry name" value="TctC"/>
    <property type="match status" value="1"/>
</dbReference>
<dbReference type="PIRSF" id="PIRSF017082">
    <property type="entry name" value="YflP"/>
    <property type="match status" value="1"/>
</dbReference>
<evidence type="ECO:0000313" key="4">
    <source>
        <dbReference type="Proteomes" id="UP001365846"/>
    </source>
</evidence>
<dbReference type="CDD" id="cd07012">
    <property type="entry name" value="PBP2_Bug_TTT"/>
    <property type="match status" value="1"/>
</dbReference>
<dbReference type="Proteomes" id="UP001365846">
    <property type="component" value="Unassembled WGS sequence"/>
</dbReference>
<dbReference type="Gene3D" id="3.40.190.10">
    <property type="entry name" value="Periplasmic binding protein-like II"/>
    <property type="match status" value="1"/>
</dbReference>
<keyword evidence="2" id="KW-0732">Signal</keyword>
<proteinExistence type="inferred from homology"/>
<keyword evidence="4" id="KW-1185">Reference proteome</keyword>
<dbReference type="RefSeq" id="WP_340358215.1">
    <property type="nucleotide sequence ID" value="NZ_JBBKZU010000007.1"/>
</dbReference>
<dbReference type="InterPro" id="IPR005064">
    <property type="entry name" value="BUG"/>
</dbReference>
<feature type="chain" id="PRO_5045609613" evidence="2">
    <location>
        <begin position="27"/>
        <end position="327"/>
    </location>
</feature>
<reference evidence="3 4" key="1">
    <citation type="submission" date="2024-03" db="EMBL/GenBank/DDBJ databases">
        <title>Novel species of the genus Variovorax.</title>
        <authorList>
            <person name="Liu Q."/>
            <person name="Xin Y.-H."/>
        </authorList>
    </citation>
    <scope>NUCLEOTIDE SEQUENCE [LARGE SCALE GENOMIC DNA]</scope>
    <source>
        <strain evidence="3 4">KACC 18899</strain>
    </source>
</reference>
<comment type="similarity">
    <text evidence="1">Belongs to the UPF0065 (bug) family.</text>
</comment>
<evidence type="ECO:0000256" key="2">
    <source>
        <dbReference type="SAM" id="SignalP"/>
    </source>
</evidence>
<gene>
    <name evidence="3" type="ORF">WKW77_17980</name>
</gene>
<accession>A0ABU8VH34</accession>
<protein>
    <submittedName>
        <fullName evidence="3">Tripartite tricarboxylate transporter substrate binding protein</fullName>
    </submittedName>
</protein>
<dbReference type="PANTHER" id="PTHR42928:SF5">
    <property type="entry name" value="BLR1237 PROTEIN"/>
    <property type="match status" value="1"/>
</dbReference>